<dbReference type="InterPro" id="IPR051463">
    <property type="entry name" value="Peptidase_U62_metallo"/>
</dbReference>
<proteinExistence type="inferred from homology"/>
<name>A0A1W9S229_9BACT</name>
<evidence type="ECO:0000259" key="3">
    <source>
        <dbReference type="Pfam" id="PF19290"/>
    </source>
</evidence>
<dbReference type="InterPro" id="IPR035068">
    <property type="entry name" value="TldD/PmbA_N"/>
</dbReference>
<evidence type="ECO:0000256" key="1">
    <source>
        <dbReference type="ARBA" id="ARBA00005836"/>
    </source>
</evidence>
<evidence type="ECO:0000313" key="5">
    <source>
        <dbReference type="Proteomes" id="UP000192611"/>
    </source>
</evidence>
<dbReference type="Gene3D" id="3.30.2290.10">
    <property type="entry name" value="PmbA/TldD superfamily"/>
    <property type="match status" value="1"/>
</dbReference>
<comment type="caution">
    <text evidence="4">The sequence shown here is derived from an EMBL/GenBank/DDBJ whole genome shotgun (WGS) entry which is preliminary data.</text>
</comment>
<accession>A0A1W9S229</accession>
<feature type="non-terminal residue" evidence="4">
    <location>
        <position position="1"/>
    </location>
</feature>
<comment type="similarity">
    <text evidence="1">Belongs to the peptidase U62 family.</text>
</comment>
<protein>
    <recommendedName>
        <fullName evidence="6">TldD/PmbA family protein</fullName>
    </recommendedName>
</protein>
<dbReference type="Pfam" id="PF19289">
    <property type="entry name" value="PmbA_TldD_3rd"/>
    <property type="match status" value="1"/>
</dbReference>
<dbReference type="AlphaFoldDB" id="A0A1W9S229"/>
<dbReference type="GO" id="GO:0005829">
    <property type="term" value="C:cytosol"/>
    <property type="evidence" value="ECO:0007669"/>
    <property type="project" value="TreeGrafter"/>
</dbReference>
<feature type="domain" description="Metalloprotease TldD/E C-terminal" evidence="2">
    <location>
        <begin position="122"/>
        <end position="354"/>
    </location>
</feature>
<reference evidence="5" key="1">
    <citation type="submission" date="2017-03" db="EMBL/GenBank/DDBJ databases">
        <title>Novel pathways for hydrocarbon cycling and metabolic interdependencies in hydrothermal sediment communities.</title>
        <authorList>
            <person name="Dombrowski N."/>
            <person name="Seitz K."/>
            <person name="Teske A."/>
            <person name="Baker B."/>
        </authorList>
    </citation>
    <scope>NUCLEOTIDE SEQUENCE [LARGE SCALE GENOMIC DNA]</scope>
</reference>
<dbReference type="InterPro" id="IPR036059">
    <property type="entry name" value="TldD/PmbA_sf"/>
</dbReference>
<dbReference type="GO" id="GO:0008237">
    <property type="term" value="F:metallopeptidase activity"/>
    <property type="evidence" value="ECO:0007669"/>
    <property type="project" value="InterPro"/>
</dbReference>
<dbReference type="PANTHER" id="PTHR30624">
    <property type="entry name" value="UNCHARACTERIZED PROTEIN TLDD AND PMBA"/>
    <property type="match status" value="1"/>
</dbReference>
<gene>
    <name evidence="4" type="ORF">B6D57_03575</name>
</gene>
<dbReference type="InterPro" id="IPR045570">
    <property type="entry name" value="Metalloprtase-TldD/E_cen_dom"/>
</dbReference>
<sequence>KITRLGDKNPADISLADKISLVKEAGNRLRANDNIDISNVGYSDVLRQVVLINKFGTLIERDEVLTRGFVKGISMKTGEPLSSSRQANCWRGFEVFEELMDKIPEVEEEIDYLLKAENAKGGCYDVIIDPLLSGVFAHESFGHTSEADFIYKDDRMKEILKLGRKLGSDAISIVDGPINSDIAGDIQYDDEGVKAEETVLLDKGVLVNHLHSRETAKMMGEKLTGNARALNFYYPPIVRMTNTYIKPSKAKLDELIKEVGNGLLIKGSQGGMGGEMFTFSAVLGIKIEDGKLTSPVKNLTLTGNLFTTLRNIKAVSDEVKMFSSWLGCGKNEQGPLPVGLGGPYVMIKDALIGGR</sequence>
<evidence type="ECO:0008006" key="6">
    <source>
        <dbReference type="Google" id="ProtNLM"/>
    </source>
</evidence>
<dbReference type="Proteomes" id="UP000192611">
    <property type="component" value="Unassembled WGS sequence"/>
</dbReference>
<evidence type="ECO:0000259" key="2">
    <source>
        <dbReference type="Pfam" id="PF19289"/>
    </source>
</evidence>
<dbReference type="InterPro" id="IPR045569">
    <property type="entry name" value="Metalloprtase-TldD/E_C"/>
</dbReference>
<dbReference type="GO" id="GO:0006508">
    <property type="term" value="P:proteolysis"/>
    <property type="evidence" value="ECO:0007669"/>
    <property type="project" value="InterPro"/>
</dbReference>
<dbReference type="EMBL" id="NATQ01000065">
    <property type="protein sequence ID" value="OQX90350.1"/>
    <property type="molecule type" value="Genomic_DNA"/>
</dbReference>
<dbReference type="SUPFAM" id="SSF111283">
    <property type="entry name" value="Putative modulator of DNA gyrase, PmbA/TldD"/>
    <property type="match status" value="1"/>
</dbReference>
<evidence type="ECO:0000313" key="4">
    <source>
        <dbReference type="EMBL" id="OQX90350.1"/>
    </source>
</evidence>
<dbReference type="Pfam" id="PF19290">
    <property type="entry name" value="PmbA_TldD_2nd"/>
    <property type="match status" value="1"/>
</dbReference>
<organism evidence="4 5">
    <name type="scientific">Candidatus Coatesbacteria bacterium 4484_99</name>
    <dbReference type="NCBI Taxonomy" id="1970774"/>
    <lineage>
        <taxon>Bacteria</taxon>
        <taxon>Candidatus Coatesiibacteriota</taxon>
    </lineage>
</organism>
<feature type="domain" description="Metalloprotease TldD/E central" evidence="3">
    <location>
        <begin position="9"/>
        <end position="81"/>
    </location>
</feature>
<dbReference type="PANTHER" id="PTHR30624:SF0">
    <property type="entry name" value="METALLOPROTEASE SLR0863"/>
    <property type="match status" value="1"/>
</dbReference>